<evidence type="ECO:0000313" key="2">
    <source>
        <dbReference type="EMBL" id="MED6122471.1"/>
    </source>
</evidence>
<sequence>MEIGAPPLLPQHLEEVRNPSRGKPEPPRLQPPPFVPPVPSAPCRRRQLSSALSCSPSLPRSTTTVHYLSLSRVVQFNRRLAAAFPPPCRRLDAVSLSLLWLLQREPCFPSIPMLIAEASL</sequence>
<name>A0ABU6REM5_9FABA</name>
<dbReference type="Proteomes" id="UP001341840">
    <property type="component" value="Unassembled WGS sequence"/>
</dbReference>
<proteinExistence type="predicted"/>
<keyword evidence="3" id="KW-1185">Reference proteome</keyword>
<organism evidence="2 3">
    <name type="scientific">Stylosanthes scabra</name>
    <dbReference type="NCBI Taxonomy" id="79078"/>
    <lineage>
        <taxon>Eukaryota</taxon>
        <taxon>Viridiplantae</taxon>
        <taxon>Streptophyta</taxon>
        <taxon>Embryophyta</taxon>
        <taxon>Tracheophyta</taxon>
        <taxon>Spermatophyta</taxon>
        <taxon>Magnoliopsida</taxon>
        <taxon>eudicotyledons</taxon>
        <taxon>Gunneridae</taxon>
        <taxon>Pentapetalae</taxon>
        <taxon>rosids</taxon>
        <taxon>fabids</taxon>
        <taxon>Fabales</taxon>
        <taxon>Fabaceae</taxon>
        <taxon>Papilionoideae</taxon>
        <taxon>50 kb inversion clade</taxon>
        <taxon>dalbergioids sensu lato</taxon>
        <taxon>Dalbergieae</taxon>
        <taxon>Pterocarpus clade</taxon>
        <taxon>Stylosanthes</taxon>
    </lineage>
</organism>
<reference evidence="2 3" key="1">
    <citation type="journal article" date="2023" name="Plants (Basel)">
        <title>Bridging the Gap: Combining Genomics and Transcriptomics Approaches to Understand Stylosanthes scabra, an Orphan Legume from the Brazilian Caatinga.</title>
        <authorList>
            <person name="Ferreira-Neto J.R.C."/>
            <person name="da Silva M.D."/>
            <person name="Binneck E."/>
            <person name="de Melo N.F."/>
            <person name="da Silva R.H."/>
            <person name="de Melo A.L.T.M."/>
            <person name="Pandolfi V."/>
            <person name="Bustamante F.O."/>
            <person name="Brasileiro-Vidal A.C."/>
            <person name="Benko-Iseppon A.M."/>
        </authorList>
    </citation>
    <scope>NUCLEOTIDE SEQUENCE [LARGE SCALE GENOMIC DNA]</scope>
    <source>
        <tissue evidence="2">Leaves</tissue>
    </source>
</reference>
<protein>
    <submittedName>
        <fullName evidence="2">Uncharacterized protein</fullName>
    </submittedName>
</protein>
<gene>
    <name evidence="2" type="ORF">PIB30_040115</name>
</gene>
<dbReference type="EMBL" id="JASCZI010030423">
    <property type="protein sequence ID" value="MED6122471.1"/>
    <property type="molecule type" value="Genomic_DNA"/>
</dbReference>
<evidence type="ECO:0000313" key="3">
    <source>
        <dbReference type="Proteomes" id="UP001341840"/>
    </source>
</evidence>
<feature type="region of interest" description="Disordered" evidence="1">
    <location>
        <begin position="1"/>
        <end position="34"/>
    </location>
</feature>
<accession>A0ABU6REM5</accession>
<evidence type="ECO:0000256" key="1">
    <source>
        <dbReference type="SAM" id="MobiDB-lite"/>
    </source>
</evidence>
<feature type="compositionally biased region" description="Basic and acidic residues" evidence="1">
    <location>
        <begin position="12"/>
        <end position="26"/>
    </location>
</feature>
<comment type="caution">
    <text evidence="2">The sequence shown here is derived from an EMBL/GenBank/DDBJ whole genome shotgun (WGS) entry which is preliminary data.</text>
</comment>